<keyword evidence="3" id="KW-1185">Reference proteome</keyword>
<accession>A0AAN8FWA0</accession>
<sequence length="137" mass="15344">MASASTSTVLSEKRNVHNLNNSGNNAYSKRENTLRYRDGLDVPEREGYAEKIQLIKGQDLSKIVYCQLFIVYCILSTIYCLLQVHTQKISCAVTKVSMHTTNLYVVGFETQVLYALSTTCASSHLRFFTASGEMTSL</sequence>
<feature type="transmembrane region" description="Helical" evidence="1">
    <location>
        <begin position="63"/>
        <end position="84"/>
    </location>
</feature>
<evidence type="ECO:0000313" key="2">
    <source>
        <dbReference type="EMBL" id="KAK6165267.1"/>
    </source>
</evidence>
<proteinExistence type="predicted"/>
<keyword evidence="1" id="KW-0812">Transmembrane</keyword>
<dbReference type="Proteomes" id="UP001347796">
    <property type="component" value="Unassembled WGS sequence"/>
</dbReference>
<evidence type="ECO:0000313" key="3">
    <source>
        <dbReference type="Proteomes" id="UP001347796"/>
    </source>
</evidence>
<evidence type="ECO:0000256" key="1">
    <source>
        <dbReference type="SAM" id="Phobius"/>
    </source>
</evidence>
<dbReference type="EMBL" id="JAZGQO010000021">
    <property type="protein sequence ID" value="KAK6165267.1"/>
    <property type="molecule type" value="Genomic_DNA"/>
</dbReference>
<protein>
    <submittedName>
        <fullName evidence="2">Uncharacterized protein</fullName>
    </submittedName>
</protein>
<keyword evidence="1" id="KW-0472">Membrane</keyword>
<reference evidence="2 3" key="1">
    <citation type="submission" date="2024-01" db="EMBL/GenBank/DDBJ databases">
        <title>The genome of the rayed Mediterranean limpet Patella caerulea (Linnaeus, 1758).</title>
        <authorList>
            <person name="Anh-Thu Weber A."/>
            <person name="Halstead-Nussloch G."/>
        </authorList>
    </citation>
    <scope>NUCLEOTIDE SEQUENCE [LARGE SCALE GENOMIC DNA]</scope>
    <source>
        <strain evidence="2">AATW-2023a</strain>
        <tissue evidence="2">Whole specimen</tissue>
    </source>
</reference>
<gene>
    <name evidence="2" type="ORF">SNE40_022223</name>
</gene>
<keyword evidence="1" id="KW-1133">Transmembrane helix</keyword>
<dbReference type="AlphaFoldDB" id="A0AAN8FWA0"/>
<name>A0AAN8FWA0_PATCE</name>
<organism evidence="2 3">
    <name type="scientific">Patella caerulea</name>
    <name type="common">Rayed Mediterranean limpet</name>
    <dbReference type="NCBI Taxonomy" id="87958"/>
    <lineage>
        <taxon>Eukaryota</taxon>
        <taxon>Metazoa</taxon>
        <taxon>Spiralia</taxon>
        <taxon>Lophotrochozoa</taxon>
        <taxon>Mollusca</taxon>
        <taxon>Gastropoda</taxon>
        <taxon>Patellogastropoda</taxon>
        <taxon>Patelloidea</taxon>
        <taxon>Patellidae</taxon>
        <taxon>Patella</taxon>
    </lineage>
</organism>
<comment type="caution">
    <text evidence="2">The sequence shown here is derived from an EMBL/GenBank/DDBJ whole genome shotgun (WGS) entry which is preliminary data.</text>
</comment>